<dbReference type="HOGENOM" id="CLU_2746857_0_0_1"/>
<dbReference type="EMBL" id="KN846990">
    <property type="protein sequence ID" value="KIW91935.1"/>
    <property type="molecule type" value="Genomic_DNA"/>
</dbReference>
<keyword evidence="3" id="KW-1185">Reference proteome</keyword>
<dbReference type="Proteomes" id="UP000053789">
    <property type="component" value="Unassembled WGS sequence"/>
</dbReference>
<evidence type="ECO:0000256" key="1">
    <source>
        <dbReference type="SAM" id="SignalP"/>
    </source>
</evidence>
<name>A0A0D2HMC3_CLAB1</name>
<accession>A0A0D2HMC3</accession>
<dbReference type="GeneID" id="27700833"/>
<evidence type="ECO:0000313" key="3">
    <source>
        <dbReference type="Proteomes" id="UP000053789"/>
    </source>
</evidence>
<protein>
    <submittedName>
        <fullName evidence="2">Uncharacterized protein</fullName>
    </submittedName>
</protein>
<evidence type="ECO:0000313" key="2">
    <source>
        <dbReference type="EMBL" id="KIW91935.1"/>
    </source>
</evidence>
<keyword evidence="1" id="KW-0732">Signal</keyword>
<organism evidence="2 3">
    <name type="scientific">Cladophialophora bantiana (strain ATCC 10958 / CBS 173.52 / CDC B-1940 / NIH 8579)</name>
    <name type="common">Xylohypha bantiana</name>
    <dbReference type="NCBI Taxonomy" id="1442370"/>
    <lineage>
        <taxon>Eukaryota</taxon>
        <taxon>Fungi</taxon>
        <taxon>Dikarya</taxon>
        <taxon>Ascomycota</taxon>
        <taxon>Pezizomycotina</taxon>
        <taxon>Eurotiomycetes</taxon>
        <taxon>Chaetothyriomycetidae</taxon>
        <taxon>Chaetothyriales</taxon>
        <taxon>Herpotrichiellaceae</taxon>
        <taxon>Cladophialophora</taxon>
    </lineage>
</organism>
<dbReference type="RefSeq" id="XP_016618604.1">
    <property type="nucleotide sequence ID" value="XM_016765635.1"/>
</dbReference>
<gene>
    <name evidence="2" type="ORF">Z519_07905</name>
</gene>
<proteinExistence type="predicted"/>
<feature type="chain" id="PRO_5002243425" evidence="1">
    <location>
        <begin position="21"/>
        <end position="71"/>
    </location>
</feature>
<dbReference type="AlphaFoldDB" id="A0A0D2HMC3"/>
<feature type="signal peptide" evidence="1">
    <location>
        <begin position="1"/>
        <end position="20"/>
    </location>
</feature>
<sequence length="71" mass="7570">MTFSMIFLAIVTYLVFGTEAFKVSFYKNTNCAGEFVGAWIGGEGQGCRQEYAGLAEGVVVESTGPVDDSTT</sequence>
<reference evidence="2" key="1">
    <citation type="submission" date="2015-01" db="EMBL/GenBank/DDBJ databases">
        <title>The Genome Sequence of Cladophialophora bantiana CBS 173.52.</title>
        <authorList>
            <consortium name="The Broad Institute Genomics Platform"/>
            <person name="Cuomo C."/>
            <person name="de Hoog S."/>
            <person name="Gorbushina A."/>
            <person name="Stielow B."/>
            <person name="Teixiera M."/>
            <person name="Abouelleil A."/>
            <person name="Chapman S.B."/>
            <person name="Priest M."/>
            <person name="Young S.K."/>
            <person name="Wortman J."/>
            <person name="Nusbaum C."/>
            <person name="Birren B."/>
        </authorList>
    </citation>
    <scope>NUCLEOTIDE SEQUENCE [LARGE SCALE GENOMIC DNA]</scope>
    <source>
        <strain evidence="2">CBS 173.52</strain>
    </source>
</reference>
<feature type="non-terminal residue" evidence="2">
    <location>
        <position position="71"/>
    </location>
</feature>
<dbReference type="VEuPathDB" id="FungiDB:Z519_07905"/>
<dbReference type="OrthoDB" id="4766028at2759"/>